<evidence type="ECO:0000256" key="1">
    <source>
        <dbReference type="ARBA" id="ARBA00023125"/>
    </source>
</evidence>
<evidence type="ECO:0000313" key="3">
    <source>
        <dbReference type="EMBL" id="GMG88676.1"/>
    </source>
</evidence>
<reference evidence="3 4" key="1">
    <citation type="submission" date="2023-04" db="EMBL/GenBank/DDBJ databases">
        <title>Marinobulbifer ophiurae gen. nov., sp. Nov., isolate from tissue of brittle star Ophioplocus japonicus.</title>
        <authorList>
            <person name="Kawano K."/>
            <person name="Sawayama S."/>
            <person name="Nakagawa S."/>
        </authorList>
    </citation>
    <scope>NUCLEOTIDE SEQUENCE [LARGE SCALE GENOMIC DNA]</scope>
    <source>
        <strain evidence="3 4">NKW57</strain>
    </source>
</reference>
<dbReference type="RefSeq" id="WP_285765285.1">
    <property type="nucleotide sequence ID" value="NZ_BSYJ01000008.1"/>
</dbReference>
<dbReference type="Proteomes" id="UP001224392">
    <property type="component" value="Unassembled WGS sequence"/>
</dbReference>
<dbReference type="InterPro" id="IPR010982">
    <property type="entry name" value="Lambda_DNA-bd_dom_sf"/>
</dbReference>
<dbReference type="SUPFAM" id="SSF51182">
    <property type="entry name" value="RmlC-like cupins"/>
    <property type="match status" value="1"/>
</dbReference>
<dbReference type="PANTHER" id="PTHR46797:SF11">
    <property type="entry name" value="HTH-TYPE TRANSCRIPTIONAL REGULATOR PUUR"/>
    <property type="match status" value="1"/>
</dbReference>
<dbReference type="PROSITE" id="PS50943">
    <property type="entry name" value="HTH_CROC1"/>
    <property type="match status" value="1"/>
</dbReference>
<dbReference type="PANTHER" id="PTHR46797">
    <property type="entry name" value="HTH-TYPE TRANSCRIPTIONAL REGULATOR"/>
    <property type="match status" value="1"/>
</dbReference>
<keyword evidence="1" id="KW-0238">DNA-binding</keyword>
<dbReference type="SMART" id="SM00530">
    <property type="entry name" value="HTH_XRE"/>
    <property type="match status" value="1"/>
</dbReference>
<gene>
    <name evidence="3" type="ORF">MNKW57_29970</name>
</gene>
<evidence type="ECO:0000259" key="2">
    <source>
        <dbReference type="PROSITE" id="PS50943"/>
    </source>
</evidence>
<dbReference type="CDD" id="cd02209">
    <property type="entry name" value="cupin_XRE_C"/>
    <property type="match status" value="1"/>
</dbReference>
<dbReference type="Pfam" id="PF01381">
    <property type="entry name" value="HTH_3"/>
    <property type="match status" value="1"/>
</dbReference>
<dbReference type="EMBL" id="BSYJ01000008">
    <property type="protein sequence ID" value="GMG88676.1"/>
    <property type="molecule type" value="Genomic_DNA"/>
</dbReference>
<dbReference type="InterPro" id="IPR050807">
    <property type="entry name" value="TransReg_Diox_bact_type"/>
</dbReference>
<organism evidence="3 4">
    <name type="scientific">Biformimicrobium ophioploci</name>
    <dbReference type="NCBI Taxonomy" id="3036711"/>
    <lineage>
        <taxon>Bacteria</taxon>
        <taxon>Pseudomonadati</taxon>
        <taxon>Pseudomonadota</taxon>
        <taxon>Gammaproteobacteria</taxon>
        <taxon>Cellvibrionales</taxon>
        <taxon>Microbulbiferaceae</taxon>
        <taxon>Biformimicrobium</taxon>
    </lineage>
</organism>
<dbReference type="InterPro" id="IPR013096">
    <property type="entry name" value="Cupin_2"/>
</dbReference>
<sequence>MAEEQLDGKTGAASSDGVGRRLKALRKMHGWSQRELAKRAGVTNATISLIEQGRVSPSIGSLKKVLDGVPMSLADFFTLNFEANPQVFFRSEEMADVGTGEISFQLLAANRPNRNMSILREVYPVGADTGPEMLSHDGEEGGIIVEGQLEVTVAGKTELLQAGDGYYFDSRRPHRFRNPGPLECVLVSANTPPSV</sequence>
<evidence type="ECO:0000313" key="4">
    <source>
        <dbReference type="Proteomes" id="UP001224392"/>
    </source>
</evidence>
<proteinExistence type="predicted"/>
<comment type="caution">
    <text evidence="3">The sequence shown here is derived from an EMBL/GenBank/DDBJ whole genome shotgun (WGS) entry which is preliminary data.</text>
</comment>
<dbReference type="InterPro" id="IPR011051">
    <property type="entry name" value="RmlC_Cupin_sf"/>
</dbReference>
<dbReference type="InterPro" id="IPR014710">
    <property type="entry name" value="RmlC-like_jellyroll"/>
</dbReference>
<keyword evidence="4" id="KW-1185">Reference proteome</keyword>
<protein>
    <submittedName>
        <fullName evidence="3">Cupin domain-containing protein</fullName>
    </submittedName>
</protein>
<dbReference type="SUPFAM" id="SSF47413">
    <property type="entry name" value="lambda repressor-like DNA-binding domains"/>
    <property type="match status" value="1"/>
</dbReference>
<dbReference type="Gene3D" id="2.60.120.10">
    <property type="entry name" value="Jelly Rolls"/>
    <property type="match status" value="1"/>
</dbReference>
<dbReference type="Gene3D" id="1.10.260.40">
    <property type="entry name" value="lambda repressor-like DNA-binding domains"/>
    <property type="match status" value="1"/>
</dbReference>
<feature type="domain" description="HTH cro/C1-type" evidence="2">
    <location>
        <begin position="22"/>
        <end position="76"/>
    </location>
</feature>
<dbReference type="InterPro" id="IPR001387">
    <property type="entry name" value="Cro/C1-type_HTH"/>
</dbReference>
<name>A0ABQ6M2U9_9GAMM</name>
<accession>A0ABQ6M2U9</accession>
<dbReference type="CDD" id="cd00093">
    <property type="entry name" value="HTH_XRE"/>
    <property type="match status" value="1"/>
</dbReference>
<dbReference type="Pfam" id="PF07883">
    <property type="entry name" value="Cupin_2"/>
    <property type="match status" value="1"/>
</dbReference>